<proteinExistence type="predicted"/>
<dbReference type="EMBL" id="JACHBR010000001">
    <property type="protein sequence ID" value="MBB5627471.1"/>
    <property type="molecule type" value="Genomic_DNA"/>
</dbReference>
<organism evidence="1 2">
    <name type="scientific">Sphaerisporangium krabiense</name>
    <dbReference type="NCBI Taxonomy" id="763782"/>
    <lineage>
        <taxon>Bacteria</taxon>
        <taxon>Bacillati</taxon>
        <taxon>Actinomycetota</taxon>
        <taxon>Actinomycetes</taxon>
        <taxon>Streptosporangiales</taxon>
        <taxon>Streptosporangiaceae</taxon>
        <taxon>Sphaerisporangium</taxon>
    </lineage>
</organism>
<comment type="caution">
    <text evidence="1">The sequence shown here is derived from an EMBL/GenBank/DDBJ whole genome shotgun (WGS) entry which is preliminary data.</text>
</comment>
<accession>A0A7W9DQG7</accession>
<gene>
    <name evidence="1" type="ORF">BJ981_003170</name>
</gene>
<dbReference type="RefSeq" id="WP_184612129.1">
    <property type="nucleotide sequence ID" value="NZ_BOOS01000036.1"/>
</dbReference>
<evidence type="ECO:0000313" key="2">
    <source>
        <dbReference type="Proteomes" id="UP000588112"/>
    </source>
</evidence>
<protein>
    <submittedName>
        <fullName evidence="1">Uncharacterized protein</fullName>
    </submittedName>
</protein>
<keyword evidence="2" id="KW-1185">Reference proteome</keyword>
<name>A0A7W9DQG7_9ACTN</name>
<reference evidence="1 2" key="1">
    <citation type="submission" date="2020-08" db="EMBL/GenBank/DDBJ databases">
        <title>Sequencing the genomes of 1000 actinobacteria strains.</title>
        <authorList>
            <person name="Klenk H.-P."/>
        </authorList>
    </citation>
    <scope>NUCLEOTIDE SEQUENCE [LARGE SCALE GENOMIC DNA]</scope>
    <source>
        <strain evidence="1 2">DSM 45790</strain>
    </source>
</reference>
<dbReference type="AlphaFoldDB" id="A0A7W9DQG7"/>
<dbReference type="Proteomes" id="UP000588112">
    <property type="component" value="Unassembled WGS sequence"/>
</dbReference>
<evidence type="ECO:0000313" key="1">
    <source>
        <dbReference type="EMBL" id="MBB5627471.1"/>
    </source>
</evidence>
<sequence>MSFLMGSLVLAACDGGSPVAGTTPTRPASSASAAPALSASTLLIDPHVYRDREVRVGVGFAGRLSVSPLGCVAIGESVVVAPKRSALLSGGTRVRLAGVGTFAIGESIDTGGWFIKHPKAGDDRLPDNFASCGKGSFIVIEP</sequence>